<evidence type="ECO:0000256" key="1">
    <source>
        <dbReference type="SAM" id="Coils"/>
    </source>
</evidence>
<dbReference type="InterPro" id="IPR058625">
    <property type="entry name" value="MdtA-like_BSH"/>
</dbReference>
<evidence type="ECO:0000259" key="2">
    <source>
        <dbReference type="Pfam" id="PF25917"/>
    </source>
</evidence>
<proteinExistence type="predicted"/>
<protein>
    <submittedName>
        <fullName evidence="3">Efflux RND transporter periplasmic adaptor subunit</fullName>
    </submittedName>
</protein>
<evidence type="ECO:0000313" key="4">
    <source>
        <dbReference type="Proteomes" id="UP000663570"/>
    </source>
</evidence>
<dbReference type="PANTHER" id="PTHR30438:SF2">
    <property type="entry name" value="MEMBRANE PROTEIN"/>
    <property type="match status" value="1"/>
</dbReference>
<name>A0ABX7M341_9RHOO</name>
<feature type="domain" description="Multidrug resistance protein MdtA-like barrel-sandwich hybrid" evidence="2">
    <location>
        <begin position="49"/>
        <end position="214"/>
    </location>
</feature>
<organism evidence="3 4">
    <name type="scientific">Niveibacterium microcysteis</name>
    <dbReference type="NCBI Taxonomy" id="2811415"/>
    <lineage>
        <taxon>Bacteria</taxon>
        <taxon>Pseudomonadati</taxon>
        <taxon>Pseudomonadota</taxon>
        <taxon>Betaproteobacteria</taxon>
        <taxon>Rhodocyclales</taxon>
        <taxon>Rhodocyclaceae</taxon>
        <taxon>Niveibacterium</taxon>
    </lineage>
</organism>
<dbReference type="PANTHER" id="PTHR30438">
    <property type="entry name" value="36 KDA ANTIGEN-RELATED"/>
    <property type="match status" value="1"/>
</dbReference>
<dbReference type="Proteomes" id="UP000663570">
    <property type="component" value="Chromosome"/>
</dbReference>
<keyword evidence="1" id="KW-0175">Coiled coil</keyword>
<keyword evidence="4" id="KW-1185">Reference proteome</keyword>
<dbReference type="Pfam" id="PF25917">
    <property type="entry name" value="BSH_RND"/>
    <property type="match status" value="1"/>
</dbReference>
<sequence length="325" mass="34949">MASPLVRRSLIFATLTLIGAAAWFGWQHVQPPPEPAGFASGNGRIEATEVDVATRIAGRLLTLTPREGDSVSRGSIVAQMDVDELNAQLREAEAGVAQARQAIAEARAGVALAASNRQLAQANLQRTEQLIARNFLSVAQRDRDRSTLETTDAALTAAQVRVSAAEAAALAAEARADRLRSTISDSALKAPISGRVLYRLAEPGEVLAAGGKTLTLLDLDDVSMSIYLPEQRAGLVRLGAQARIRLDATTELIPAAVTYVAPRAQFTPREVETRTEREKLMFRVKVRIEPAWLAQHRAEVKPGVPGIAWIRTDPQAAWPASLPAH</sequence>
<dbReference type="Gene3D" id="2.40.30.170">
    <property type="match status" value="1"/>
</dbReference>
<dbReference type="Gene3D" id="1.10.287.470">
    <property type="entry name" value="Helix hairpin bin"/>
    <property type="match status" value="1"/>
</dbReference>
<accession>A0ABX7M341</accession>
<feature type="coiled-coil region" evidence="1">
    <location>
        <begin position="82"/>
        <end position="109"/>
    </location>
</feature>
<dbReference type="EMBL" id="CP071060">
    <property type="protein sequence ID" value="QSI76176.1"/>
    <property type="molecule type" value="Genomic_DNA"/>
</dbReference>
<dbReference type="Gene3D" id="2.40.50.100">
    <property type="match status" value="1"/>
</dbReference>
<evidence type="ECO:0000313" key="3">
    <source>
        <dbReference type="EMBL" id="QSI76176.1"/>
    </source>
</evidence>
<dbReference type="SUPFAM" id="SSF111369">
    <property type="entry name" value="HlyD-like secretion proteins"/>
    <property type="match status" value="1"/>
</dbReference>
<dbReference type="RefSeq" id="WP_206253931.1">
    <property type="nucleotide sequence ID" value="NZ_CP071060.1"/>
</dbReference>
<gene>
    <name evidence="3" type="ORF">JY500_17115</name>
</gene>
<reference evidence="3 4" key="1">
    <citation type="submission" date="2021-02" db="EMBL/GenBank/DDBJ databases">
        <title>Niveibacterium changnyeongensis HC41.</title>
        <authorList>
            <person name="Kang M."/>
        </authorList>
    </citation>
    <scope>NUCLEOTIDE SEQUENCE [LARGE SCALE GENOMIC DNA]</scope>
    <source>
        <strain evidence="3 4">HC41</strain>
    </source>
</reference>